<protein>
    <recommendedName>
        <fullName evidence="3">tRNA(Met) cytidine acetate ligase</fullName>
        <ecNumber evidence="3">6.3.4.-</ecNumber>
    </recommendedName>
</protein>
<evidence type="ECO:0000256" key="1">
    <source>
        <dbReference type="ARBA" id="ARBA00022598"/>
    </source>
</evidence>
<proteinExistence type="inferred from homology"/>
<keyword evidence="3" id="KW-0694">RNA-binding</keyword>
<keyword evidence="5" id="KW-1185">Reference proteome</keyword>
<feature type="binding site" evidence="3">
    <location>
        <position position="163"/>
    </location>
    <ligand>
        <name>ATP</name>
        <dbReference type="ChEBI" id="CHEBI:30616"/>
    </ligand>
</feature>
<feature type="binding site" evidence="3">
    <location>
        <position position="101"/>
    </location>
    <ligand>
        <name>ATP</name>
        <dbReference type="ChEBI" id="CHEBI:30616"/>
    </ligand>
</feature>
<dbReference type="Pfam" id="PF05636">
    <property type="entry name" value="HIGH_NTase1"/>
    <property type="match status" value="1"/>
</dbReference>
<evidence type="ECO:0000313" key="4">
    <source>
        <dbReference type="EMBL" id="GGH74444.1"/>
    </source>
</evidence>
<dbReference type="SUPFAM" id="SSF52374">
    <property type="entry name" value="Nucleotidylyl transferase"/>
    <property type="match status" value="1"/>
</dbReference>
<keyword evidence="3" id="KW-0963">Cytoplasm</keyword>
<gene>
    <name evidence="3" type="primary">tmcAL</name>
    <name evidence="4" type="ORF">GCM10007096_02680</name>
</gene>
<feature type="binding site" evidence="3">
    <location>
        <begin position="7"/>
        <end position="20"/>
    </location>
    <ligand>
        <name>ATP</name>
        <dbReference type="ChEBI" id="CHEBI:30616"/>
    </ligand>
</feature>
<reference evidence="4" key="1">
    <citation type="journal article" date="2014" name="Int. J. Syst. Evol. Microbiol.">
        <title>Complete genome sequence of Corynebacterium casei LMG S-19264T (=DSM 44701T), isolated from a smear-ripened cheese.</title>
        <authorList>
            <consortium name="US DOE Joint Genome Institute (JGI-PGF)"/>
            <person name="Walter F."/>
            <person name="Albersmeier A."/>
            <person name="Kalinowski J."/>
            <person name="Ruckert C."/>
        </authorList>
    </citation>
    <scope>NUCLEOTIDE SEQUENCE</scope>
    <source>
        <strain evidence="4">CGMCC 1.12777</strain>
    </source>
</reference>
<comment type="function">
    <text evidence="3">Catalyzes the formation of N(4)-acetylcytidine (ac(4)C) at the wobble position of elongator tRNA(Met), using acetate and ATP as substrates. First activates an acetate ion to form acetyladenylate (Ac-AMP) and then transfers the acetyl group to tRNA to form ac(4)C34.</text>
</comment>
<comment type="similarity">
    <text evidence="3">Belongs to the TmcAL family.</text>
</comment>
<comment type="subcellular location">
    <subcellularLocation>
        <location evidence="3">Cytoplasm</location>
    </subcellularLocation>
</comment>
<evidence type="ECO:0000256" key="2">
    <source>
        <dbReference type="ARBA" id="ARBA00022694"/>
    </source>
</evidence>
<dbReference type="PANTHER" id="PTHR37825">
    <property type="entry name" value="TRNA(MET) CYTIDINE ACETATE LIGASE"/>
    <property type="match status" value="1"/>
</dbReference>
<keyword evidence="2 3" id="KW-0819">tRNA processing</keyword>
<dbReference type="EC" id="6.3.4.-" evidence="3"/>
<dbReference type="InterPro" id="IPR008513">
    <property type="entry name" value="tRNA(Met)_cyd_acetate_ligase"/>
</dbReference>
<dbReference type="NCBIfam" id="NF010191">
    <property type="entry name" value="PRK13670.1"/>
    <property type="match status" value="1"/>
</dbReference>
<dbReference type="RefSeq" id="WP_188495267.1">
    <property type="nucleotide sequence ID" value="NZ_BMFV01000001.1"/>
</dbReference>
<dbReference type="Gene3D" id="3.40.50.620">
    <property type="entry name" value="HUPs"/>
    <property type="match status" value="1"/>
</dbReference>
<accession>A0A8J3EK54</accession>
<dbReference type="GO" id="GO:0000049">
    <property type="term" value="F:tRNA binding"/>
    <property type="evidence" value="ECO:0007669"/>
    <property type="project" value="UniProtKB-KW"/>
</dbReference>
<dbReference type="GO" id="GO:0006400">
    <property type="term" value="P:tRNA modification"/>
    <property type="evidence" value="ECO:0007669"/>
    <property type="project" value="UniProtKB-UniRule"/>
</dbReference>
<keyword evidence="3" id="KW-0547">Nucleotide-binding</keyword>
<sequence length="411" mass="46924">MNIAGVVVEYNPLHNGHLYHLQKTKNQTHADLLVAVMSGPFLQRGEPALLSKWDRTRLALQAGVDLVIELPYQYATQKAEVFAWGAVALLHEIGATHLCFGSEAGTIAPFLNTLEILSEHQEDYNHWLKTYLADGNSYPKATALAFNTLGFNMESLVDLSQPNNILGFHYVEAVQRLQSSIKVETIQRIKAGYHDVEIADQQIASATAIRQALFQTEKAPTQLEGLTPPFTSRMLTTLKLQGRLRHWNDYYPYLKYRLLTDTRVQLQTIYEAEEGLENRLKQKAQDHENFHTFMSAIKTKRYTWTRLQRLCTHILTGTTKKDMLSGQTRERPKYIRLLGMSDTGQIYLNQQKKKLKLPLITHVSGTSIPGLALDIKAQECYQLVHNASDVHEYQRTPIRYDRPSDTFLNNN</sequence>
<keyword evidence="3" id="KW-0067">ATP-binding</keyword>
<dbReference type="HAMAP" id="MF_01539">
    <property type="entry name" value="TmcAL"/>
    <property type="match status" value="1"/>
</dbReference>
<feature type="binding site" evidence="3">
    <location>
        <begin position="188"/>
        <end position="189"/>
    </location>
    <ligand>
        <name>ATP</name>
        <dbReference type="ChEBI" id="CHEBI:30616"/>
    </ligand>
</feature>
<comment type="catalytic activity">
    <reaction evidence="3">
        <text>cytidine(34) in elongator tRNA(Met) + acetate + ATP = N(4)-acetylcytidine(34) in elongator tRNA(Met) + AMP + diphosphate</text>
        <dbReference type="Rhea" id="RHEA:58144"/>
        <dbReference type="Rhea" id="RHEA-COMP:10693"/>
        <dbReference type="Rhea" id="RHEA-COMP:10694"/>
        <dbReference type="ChEBI" id="CHEBI:30089"/>
        <dbReference type="ChEBI" id="CHEBI:30616"/>
        <dbReference type="ChEBI" id="CHEBI:33019"/>
        <dbReference type="ChEBI" id="CHEBI:74900"/>
        <dbReference type="ChEBI" id="CHEBI:82748"/>
        <dbReference type="ChEBI" id="CHEBI:456215"/>
    </reaction>
</comment>
<evidence type="ECO:0000313" key="5">
    <source>
        <dbReference type="Proteomes" id="UP000656813"/>
    </source>
</evidence>
<keyword evidence="1 3" id="KW-0436">Ligase</keyword>
<dbReference type="EMBL" id="BMFV01000001">
    <property type="protein sequence ID" value="GGH74444.1"/>
    <property type="molecule type" value="Genomic_DNA"/>
</dbReference>
<reference evidence="4" key="2">
    <citation type="submission" date="2020-09" db="EMBL/GenBank/DDBJ databases">
        <authorList>
            <person name="Sun Q."/>
            <person name="Zhou Y."/>
        </authorList>
    </citation>
    <scope>NUCLEOTIDE SEQUENCE</scope>
    <source>
        <strain evidence="4">CGMCC 1.12777</strain>
    </source>
</reference>
<dbReference type="GO" id="GO:0005524">
    <property type="term" value="F:ATP binding"/>
    <property type="evidence" value="ECO:0007669"/>
    <property type="project" value="UniProtKB-KW"/>
</dbReference>
<dbReference type="GO" id="GO:0005737">
    <property type="term" value="C:cytoplasm"/>
    <property type="evidence" value="ECO:0007669"/>
    <property type="project" value="UniProtKB-SubCell"/>
</dbReference>
<name>A0A8J3EK54_9BACL</name>
<keyword evidence="3" id="KW-0820">tRNA-binding</keyword>
<dbReference type="Proteomes" id="UP000656813">
    <property type="component" value="Unassembled WGS sequence"/>
</dbReference>
<dbReference type="PANTHER" id="PTHR37825:SF1">
    <property type="entry name" value="TRNA(MET) CYTIDINE ACETATE LIGASE"/>
    <property type="match status" value="1"/>
</dbReference>
<evidence type="ECO:0000256" key="3">
    <source>
        <dbReference type="HAMAP-Rule" id="MF_01539"/>
    </source>
</evidence>
<comment type="caution">
    <text evidence="4">The sequence shown here is derived from an EMBL/GenBank/DDBJ whole genome shotgun (WGS) entry which is preliminary data.</text>
</comment>
<dbReference type="InterPro" id="IPR014729">
    <property type="entry name" value="Rossmann-like_a/b/a_fold"/>
</dbReference>
<dbReference type="GO" id="GO:0016879">
    <property type="term" value="F:ligase activity, forming carbon-nitrogen bonds"/>
    <property type="evidence" value="ECO:0007669"/>
    <property type="project" value="UniProtKB-UniRule"/>
</dbReference>
<organism evidence="4 5">
    <name type="scientific">Pullulanibacillus pueri</name>
    <dbReference type="NCBI Taxonomy" id="1437324"/>
    <lineage>
        <taxon>Bacteria</taxon>
        <taxon>Bacillati</taxon>
        <taxon>Bacillota</taxon>
        <taxon>Bacilli</taxon>
        <taxon>Bacillales</taxon>
        <taxon>Sporolactobacillaceae</taxon>
        <taxon>Pullulanibacillus</taxon>
    </lineage>
</organism>
<dbReference type="AlphaFoldDB" id="A0A8J3EK54"/>